<evidence type="ECO:0000313" key="3">
    <source>
        <dbReference type="EMBL" id="SER01794.1"/>
    </source>
</evidence>
<sequence length="72" mass="8390">MKVEELTQRLDNLETKVAYQEHTLEELNQTLISHELEMAKMREHLRLLMSKLKAVSPSMVASQSEETPPPHY</sequence>
<dbReference type="NCBIfam" id="NF002750">
    <property type="entry name" value="PRK02793.1"/>
    <property type="match status" value="1"/>
</dbReference>
<dbReference type="PANTHER" id="PTHR36508:SF1">
    <property type="entry name" value="PROTEIN SLYX"/>
    <property type="match status" value="1"/>
</dbReference>
<protein>
    <recommendedName>
        <fullName evidence="1">Protein SlyX</fullName>
    </recommendedName>
</protein>
<evidence type="ECO:0000256" key="2">
    <source>
        <dbReference type="SAM" id="Coils"/>
    </source>
</evidence>
<dbReference type="PANTHER" id="PTHR36508">
    <property type="entry name" value="PROTEIN SLYX"/>
    <property type="match status" value="1"/>
</dbReference>
<name>A0A1H9KRJ8_9GAMM</name>
<dbReference type="STRING" id="988801.SAMN05216522_11010"/>
<reference evidence="4" key="1">
    <citation type="submission" date="2016-10" db="EMBL/GenBank/DDBJ databases">
        <authorList>
            <person name="Varghese N."/>
            <person name="Submissions S."/>
        </authorList>
    </citation>
    <scope>NUCLEOTIDE SEQUENCE [LARGE SCALE GENOMIC DNA]</scope>
    <source>
        <strain evidence="4">8N4</strain>
    </source>
</reference>
<feature type="coiled-coil region" evidence="2">
    <location>
        <begin position="3"/>
        <end position="44"/>
    </location>
</feature>
<proteinExistence type="inferred from homology"/>
<dbReference type="Gene3D" id="1.20.5.300">
    <property type="match status" value="1"/>
</dbReference>
<dbReference type="Pfam" id="PF04102">
    <property type="entry name" value="SlyX"/>
    <property type="match status" value="1"/>
</dbReference>
<dbReference type="EMBL" id="FOGC01000010">
    <property type="protein sequence ID" value="SER01794.1"/>
    <property type="molecule type" value="Genomic_DNA"/>
</dbReference>
<gene>
    <name evidence="1" type="primary">slyX</name>
    <name evidence="3" type="ORF">SAMN05216522_11010</name>
</gene>
<accession>A0A1H9KRJ8</accession>
<dbReference type="OrthoDB" id="5771733at2"/>
<dbReference type="HAMAP" id="MF_00715">
    <property type="entry name" value="SlyX"/>
    <property type="match status" value="1"/>
</dbReference>
<dbReference type="RefSeq" id="WP_092677133.1">
    <property type="nucleotide sequence ID" value="NZ_FOGC01000010.1"/>
</dbReference>
<dbReference type="Proteomes" id="UP000242515">
    <property type="component" value="Unassembled WGS sequence"/>
</dbReference>
<evidence type="ECO:0000313" key="4">
    <source>
        <dbReference type="Proteomes" id="UP000242515"/>
    </source>
</evidence>
<dbReference type="AlphaFoldDB" id="A0A1H9KRJ8"/>
<comment type="similarity">
    <text evidence="1">Belongs to the SlyX family.</text>
</comment>
<organism evidence="3 4">
    <name type="scientific">Rosenbergiella nectarea</name>
    <dbReference type="NCBI Taxonomy" id="988801"/>
    <lineage>
        <taxon>Bacteria</taxon>
        <taxon>Pseudomonadati</taxon>
        <taxon>Pseudomonadota</taxon>
        <taxon>Gammaproteobacteria</taxon>
        <taxon>Enterobacterales</taxon>
        <taxon>Erwiniaceae</taxon>
        <taxon>Rosenbergiella</taxon>
    </lineage>
</organism>
<keyword evidence="2" id="KW-0175">Coiled coil</keyword>
<evidence type="ECO:0000256" key="1">
    <source>
        <dbReference type="HAMAP-Rule" id="MF_00715"/>
    </source>
</evidence>
<dbReference type="InterPro" id="IPR007236">
    <property type="entry name" value="SlyX"/>
</dbReference>
<keyword evidence="4" id="KW-1185">Reference proteome</keyword>